<reference evidence="1 2" key="2">
    <citation type="submission" date="2019-09" db="EMBL/GenBank/DDBJ databases">
        <authorList>
            <person name="Jin C."/>
        </authorList>
    </citation>
    <scope>NUCLEOTIDE SEQUENCE [LARGE SCALE GENOMIC DNA]</scope>
    <source>
        <strain evidence="1 2">BN140078</strain>
    </source>
</reference>
<dbReference type="AlphaFoldDB" id="A0A5B2VTU7"/>
<dbReference type="RefSeq" id="WP_149837327.1">
    <property type="nucleotide sequence ID" value="NZ_VUOC01000002.1"/>
</dbReference>
<dbReference type="Pfam" id="PF13618">
    <property type="entry name" value="Gluconate_2-dh3"/>
    <property type="match status" value="1"/>
</dbReference>
<organism evidence="1 2">
    <name type="scientific">Chitinophaga agrisoli</name>
    <dbReference type="NCBI Taxonomy" id="2607653"/>
    <lineage>
        <taxon>Bacteria</taxon>
        <taxon>Pseudomonadati</taxon>
        <taxon>Bacteroidota</taxon>
        <taxon>Chitinophagia</taxon>
        <taxon>Chitinophagales</taxon>
        <taxon>Chitinophagaceae</taxon>
        <taxon>Chitinophaga</taxon>
    </lineage>
</organism>
<accession>A0A5B2VTU7</accession>
<reference evidence="1 2" key="1">
    <citation type="submission" date="2019-09" db="EMBL/GenBank/DDBJ databases">
        <title>Chitinophaga ginsengihumi sp. nov., isolated from soil of ginseng rhizosphere.</title>
        <authorList>
            <person name="Lee J."/>
        </authorList>
    </citation>
    <scope>NUCLEOTIDE SEQUENCE [LARGE SCALE GENOMIC DNA]</scope>
    <source>
        <strain evidence="1 2">BN140078</strain>
    </source>
</reference>
<comment type="caution">
    <text evidence="1">The sequence shown here is derived from an EMBL/GenBank/DDBJ whole genome shotgun (WGS) entry which is preliminary data.</text>
</comment>
<proteinExistence type="predicted"/>
<dbReference type="EMBL" id="VUOC01000002">
    <property type="protein sequence ID" value="KAA2242455.1"/>
    <property type="molecule type" value="Genomic_DNA"/>
</dbReference>
<gene>
    <name evidence="1" type="ORF">F0L74_07885</name>
</gene>
<evidence type="ECO:0000313" key="2">
    <source>
        <dbReference type="Proteomes" id="UP000324611"/>
    </source>
</evidence>
<sequence>MNRRKALKGLLLLGGSGAAILGGIKGYRLFRSPDLQQLSHYRPLIAELAETIIPRTDTPGAKDAGVPDFIITMIKDCTPLRIQNRFMDGLEDVVHYAHAQYGHSFFACSQEQRHNILAHFEKRDRPYSGLPGKVSRKLFGDTFFITLKHYTVQGYCTSMQGATQALAYDYVPGRYQGCATLEPGQKCWAT</sequence>
<keyword evidence="2" id="KW-1185">Reference proteome</keyword>
<name>A0A5B2VTU7_9BACT</name>
<dbReference type="Proteomes" id="UP000324611">
    <property type="component" value="Unassembled WGS sequence"/>
</dbReference>
<evidence type="ECO:0000313" key="1">
    <source>
        <dbReference type="EMBL" id="KAA2242455.1"/>
    </source>
</evidence>
<protein>
    <submittedName>
        <fullName evidence="1">Gluconate 2-dehydrogenase subunit 3 family protein</fullName>
    </submittedName>
</protein>
<dbReference type="InterPro" id="IPR027056">
    <property type="entry name" value="Gluconate_2DH_su3"/>
</dbReference>